<evidence type="ECO:0000313" key="4">
    <source>
        <dbReference type="Proteomes" id="UP000593601"/>
    </source>
</evidence>
<dbReference type="InterPro" id="IPR012892">
    <property type="entry name" value="Gp58"/>
</dbReference>
<proteinExistence type="predicted"/>
<evidence type="ECO:0000259" key="2">
    <source>
        <dbReference type="Pfam" id="PF07902"/>
    </source>
</evidence>
<dbReference type="EMBL" id="CP063304">
    <property type="protein sequence ID" value="QOV18908.1"/>
    <property type="molecule type" value="Genomic_DNA"/>
</dbReference>
<organism evidence="3 4">
    <name type="scientific">Blautia liquoris</name>
    <dbReference type="NCBI Taxonomy" id="2779518"/>
    <lineage>
        <taxon>Bacteria</taxon>
        <taxon>Bacillati</taxon>
        <taxon>Bacillota</taxon>
        <taxon>Clostridia</taxon>
        <taxon>Lachnospirales</taxon>
        <taxon>Lachnospiraceae</taxon>
        <taxon>Blautia</taxon>
    </lineage>
</organism>
<evidence type="ECO:0000259" key="1">
    <source>
        <dbReference type="Pfam" id="PF06605"/>
    </source>
</evidence>
<dbReference type="RefSeq" id="WP_193735268.1">
    <property type="nucleotide sequence ID" value="NZ_CP063304.1"/>
</dbReference>
<gene>
    <name evidence="3" type="ORF">INP51_13070</name>
</gene>
<dbReference type="AlphaFoldDB" id="A0A7M2RFJ0"/>
<dbReference type="Pfam" id="PF07902">
    <property type="entry name" value="Gp58"/>
    <property type="match status" value="1"/>
</dbReference>
<evidence type="ECO:0000313" key="3">
    <source>
        <dbReference type="EMBL" id="QOV18908.1"/>
    </source>
</evidence>
<sequence length="887" mass="99364">MYTIVATVDGEQYPLHNPRSRDLIVGDPYFEIGDNINGQAEFKVFPNHPYYDLVKKLTTEIIFLNNEKEEFRGRVLYDNESFDGTKEVFVEGQLAYLCDSVQRPKVYHNISVKGYLQDLLDNHNMQVEERKQFQLGRVSVVDSNDSLYRYSNYNDTRFCIKDKLTDRLGGHLGVRWVNGIRFLDYLSDTDFYEKSDQAIEFGKNLLDYSKNMDATNLATCIIPLGARLDEEEQDPTLQEQRVTITSVNGGVDYVTDDNAVTEYGKIYKTVIWDDVTVPSNLKKKGEEYLKSTQYEKMILELKAIDLGLKDEEINRLHIGSQVRCISKPNGMDQWMPVSKLKINLTKFADNTFTLGSETNNTSYTSSNNQATANMLDTINMLPTKREIIEAAMRDATDLINDYTTRGHAIHTPNEFIISDTEGVEDATQLWRWGLGGLAHYSYGYDGPADGVAITMDGEINGKMIMAESILAESIDIGYRTEVETKIGNGDQYVAETLENSIKNVENRIDMNVFSTKNKLSRIEYVKDGEQETISLSSFKITGEATLTKEEFLKLNCLKLTFSNSGTMYLEQDLGSLPAGNYHIELTIAYPSDSNGRVNYRPNQISYGFSDWWITDPLSGYKPDTLYTLKTDVKITAEKKAIHIGVSGGNVGICYITNVRCMRDVREMIEHNEAQISLVSDSIAAEVTRASKSEGNLSSKITQTAEAITSEIVRAKGAESTLSSSIIQTAEAITSKVTKGDVESLIEQKADSIRMKADKISWGSVYSAMTEDGKLSCRNAEVSGKVLSGDKNSRWVYLDGEGRLTAGYQDLEYGSIDGSYPNDGLSINGNKILILADHFAIGTNNPQVGYATAADKTIEYISSIDIQDEKVTYEKKTMRFKNGIMIMS</sequence>
<dbReference type="KEGG" id="bliq:INP51_13070"/>
<protein>
    <submittedName>
        <fullName evidence="3">Phage tail protein</fullName>
    </submittedName>
</protein>
<dbReference type="Proteomes" id="UP000593601">
    <property type="component" value="Chromosome"/>
</dbReference>
<dbReference type="Pfam" id="PF06605">
    <property type="entry name" value="Prophage_tail"/>
    <property type="match status" value="1"/>
</dbReference>
<dbReference type="NCBIfam" id="TIGR01665">
    <property type="entry name" value="put_anti_recept"/>
    <property type="match status" value="1"/>
</dbReference>
<keyword evidence="4" id="KW-1185">Reference proteome</keyword>
<name>A0A7M2RFJ0_9FIRM</name>
<accession>A0A7M2RFJ0</accession>
<feature type="domain" description="Tail spike" evidence="1">
    <location>
        <begin position="108"/>
        <end position="360"/>
    </location>
</feature>
<reference evidence="3 4" key="1">
    <citation type="submission" date="2020-10" db="EMBL/GenBank/DDBJ databases">
        <title>Blautia liquoris sp.nov., isolated from the mud in a fermentation cellar used for the production of Chinese strong-flavoured liquor.</title>
        <authorList>
            <person name="Lu L."/>
        </authorList>
    </citation>
    <scope>NUCLEOTIDE SEQUENCE [LARGE SCALE GENOMIC DNA]</scope>
    <source>
        <strain evidence="3 4">LZLJ-3</strain>
    </source>
</reference>
<dbReference type="InterPro" id="IPR007119">
    <property type="entry name" value="Phage_tail_spike_N"/>
</dbReference>
<dbReference type="InterPro" id="IPR010572">
    <property type="entry name" value="Tail_dom"/>
</dbReference>
<feature type="domain" description="Gp58-like" evidence="2">
    <location>
        <begin position="662"/>
        <end position="800"/>
    </location>
</feature>